<evidence type="ECO:0000313" key="1">
    <source>
        <dbReference type="EMBL" id="KLC07825.1"/>
    </source>
</evidence>
<evidence type="ECO:0000313" key="3">
    <source>
        <dbReference type="EMBL" id="RXD48550.1"/>
    </source>
</evidence>
<organism evidence="2 6">
    <name type="scientific">Xanthomonas perforans</name>
    <dbReference type="NCBI Taxonomy" id="442694"/>
    <lineage>
        <taxon>Bacteria</taxon>
        <taxon>Pseudomonadati</taxon>
        <taxon>Pseudomonadota</taxon>
        <taxon>Gammaproteobacteria</taxon>
        <taxon>Lysobacterales</taxon>
        <taxon>Lysobacteraceae</taxon>
        <taxon>Xanthomonas</taxon>
    </lineage>
</organism>
<keyword evidence="4" id="KW-1185">Reference proteome</keyword>
<evidence type="ECO:0000313" key="6">
    <source>
        <dbReference type="Proteomes" id="UP000471082"/>
    </source>
</evidence>
<evidence type="ECO:0000313" key="5">
    <source>
        <dbReference type="Proteomes" id="UP000289372"/>
    </source>
</evidence>
<dbReference type="AlphaFoldDB" id="A0A6P0FJJ6"/>
<reference evidence="2 6" key="3">
    <citation type="submission" date="2019-11" db="EMBL/GenBank/DDBJ databases">
        <title>Genome-resolved metagenomics to study the prevalence of co-infection and intraspecific heterogeneity among plant pathogen metapopulations.</title>
        <authorList>
            <person name="Newberry E."/>
            <person name="Bhandari R."/>
            <person name="Kemble J."/>
            <person name="Sikora E."/>
            <person name="Potnis N."/>
        </authorList>
    </citation>
    <scope>NUCLEOTIDE SEQUENCE [LARGE SCALE GENOMIC DNA]</scope>
    <source>
        <strain evidence="2">Xp_Tom_Tuscaloosa_18b</strain>
    </source>
</reference>
<dbReference type="RefSeq" id="WP_046931982.1">
    <property type="nucleotide sequence ID" value="NZ_CP116309.1"/>
</dbReference>
<dbReference type="EMBL" id="JAAGYU010000044">
    <property type="protein sequence ID" value="NEL76826.1"/>
    <property type="molecule type" value="Genomic_DNA"/>
</dbReference>
<sequence length="75" mass="7782">MTAPVDVLVVMEDAARLLWTKGQWPVDPNAKALGFARAAVAELIEAAKEVQADAAILGMEIPRLAAALTRVGGAA</sequence>
<dbReference type="Proteomes" id="UP000035369">
    <property type="component" value="Unassembled WGS sequence"/>
</dbReference>
<evidence type="ECO:0000313" key="2">
    <source>
        <dbReference type="EMBL" id="NEL76826.1"/>
    </source>
</evidence>
<comment type="caution">
    <text evidence="2">The sequence shown here is derived from an EMBL/GenBank/DDBJ whole genome shotgun (WGS) entry which is preliminary data.</text>
</comment>
<name>A0A6P0FJJ6_XANPE</name>
<dbReference type="EMBL" id="JZUY01000036">
    <property type="protein sequence ID" value="KLC07825.1"/>
    <property type="molecule type" value="Genomic_DNA"/>
</dbReference>
<reference evidence="3 5" key="2">
    <citation type="submission" date="2018-02" db="EMBL/GenBank/DDBJ databases">
        <title>Characterization of Xanthomonas diversity in transplant houses and field plants.</title>
        <authorList>
            <person name="Abrahamian P."/>
            <person name="Timilsina S."/>
            <person name="Minsavage G.V."/>
            <person name="Goss E.M."/>
            <person name="Jones J.B."/>
            <person name="Vallad G.E."/>
        </authorList>
    </citation>
    <scope>NUCLEOTIDE SEQUENCE [LARGE SCALE GENOMIC DNA]</scope>
    <source>
        <strain evidence="3 5">GEV2132</strain>
    </source>
</reference>
<gene>
    <name evidence="3" type="ORF">DB769_22320</name>
    <name evidence="2" type="ORF">G3W61_11255</name>
    <name evidence="1" type="ORF">XP315_08410</name>
</gene>
<protein>
    <submittedName>
        <fullName evidence="2">Uncharacterized protein</fullName>
    </submittedName>
</protein>
<proteinExistence type="predicted"/>
<reference evidence="1 4" key="1">
    <citation type="submission" date="2015-02" db="EMBL/GenBank/DDBJ databases">
        <title>Whole genome sequencing of multiple isolates of three species of pepper and tomato-infecting xanthomonads reveals genetic diversity in field strains and pinpoints effectors responsible for host specificity.</title>
        <authorList>
            <person name="Schwartz A."/>
            <person name="Dahlbeck D."/>
            <person name="Staskawicz B."/>
            <person name="Bart R."/>
            <person name="Potnis N."/>
            <person name="Minsavage G."/>
            <person name="Timilsina S."/>
            <person name="Goss E."/>
            <person name="Jones J."/>
            <person name="Vallad G."/>
            <person name="Barak J."/>
            <person name="Miller S."/>
            <person name="Ritchie D."/>
            <person name="Martins J.Jr."/>
            <person name="Patane J.S."/>
            <person name="Setubal J.C."/>
        </authorList>
    </citation>
    <scope>NUCLEOTIDE SEQUENCE [LARGE SCALE GENOMIC DNA]</scope>
    <source>
        <strain evidence="1 4">Xp3-15</strain>
    </source>
</reference>
<dbReference type="Proteomes" id="UP000289372">
    <property type="component" value="Unassembled WGS sequence"/>
</dbReference>
<accession>A0A6P0FJJ6</accession>
<dbReference type="EMBL" id="PUUL01000164">
    <property type="protein sequence ID" value="RXD48550.1"/>
    <property type="molecule type" value="Genomic_DNA"/>
</dbReference>
<dbReference type="Proteomes" id="UP000471082">
    <property type="component" value="Unassembled WGS sequence"/>
</dbReference>
<evidence type="ECO:0000313" key="4">
    <source>
        <dbReference type="Proteomes" id="UP000035369"/>
    </source>
</evidence>